<proteinExistence type="predicted"/>
<organism evidence="2 3">
    <name type="scientific">Hyaloscypha variabilis (strain UAMH 11265 / GT02V1 / F)</name>
    <name type="common">Meliniomyces variabilis</name>
    <dbReference type="NCBI Taxonomy" id="1149755"/>
    <lineage>
        <taxon>Eukaryota</taxon>
        <taxon>Fungi</taxon>
        <taxon>Dikarya</taxon>
        <taxon>Ascomycota</taxon>
        <taxon>Pezizomycotina</taxon>
        <taxon>Leotiomycetes</taxon>
        <taxon>Helotiales</taxon>
        <taxon>Hyaloscyphaceae</taxon>
        <taxon>Hyaloscypha</taxon>
        <taxon>Hyaloscypha variabilis</taxon>
    </lineage>
</organism>
<feature type="domain" description="Nudix hydrolase" evidence="1">
    <location>
        <begin position="122"/>
        <end position="268"/>
    </location>
</feature>
<gene>
    <name evidence="2" type="ORF">L207DRAFT_637364</name>
</gene>
<evidence type="ECO:0000313" key="3">
    <source>
        <dbReference type="Proteomes" id="UP000235786"/>
    </source>
</evidence>
<dbReference type="InterPro" id="IPR000086">
    <property type="entry name" value="NUDIX_hydrolase_dom"/>
</dbReference>
<dbReference type="AlphaFoldDB" id="A0A2J6RCG9"/>
<dbReference type="OrthoDB" id="10261522at2759"/>
<protein>
    <recommendedName>
        <fullName evidence="1">Nudix hydrolase domain-containing protein</fullName>
    </recommendedName>
</protein>
<sequence length="302" mass="34088">MKSYTDYLDECDQFPKNPELLYKFLIKGPDGTFGHVLPNIIQAISWGIHWELDHEHRTLKLLGRNLEERNKNIHDTLIAEREKKSLEVFADWRDELFPVYGPGKELVLSIERCAAQLFGVLTYGVQLLAYQDNPEGISIWVARRAAWKRSYPDMLDSTVGGSLPTGESPFECLLREGLEEAKLDPEFVKKNVVACGTVNYTCVTDDYSRGEKGLLSPEVQFCYELKLPKDIVLAPGEAAVSEIVLLNVEQLKVALAKGEFAPLTGCLILDFFVRHGILTFENEPNYISIASRMHKPLDLATI</sequence>
<dbReference type="Gene3D" id="3.90.79.10">
    <property type="entry name" value="Nucleoside Triphosphate Pyrophosphohydrolase"/>
    <property type="match status" value="1"/>
</dbReference>
<evidence type="ECO:0000259" key="1">
    <source>
        <dbReference type="PROSITE" id="PS51462"/>
    </source>
</evidence>
<dbReference type="InterPro" id="IPR015797">
    <property type="entry name" value="NUDIX_hydrolase-like_dom_sf"/>
</dbReference>
<dbReference type="InterPro" id="IPR031804">
    <property type="entry name" value="DUF4743"/>
</dbReference>
<dbReference type="CDD" id="cd03676">
    <property type="entry name" value="NUDIX_Tnr3_like"/>
    <property type="match status" value="1"/>
</dbReference>
<dbReference type="PROSITE" id="PS51462">
    <property type="entry name" value="NUDIX"/>
    <property type="match status" value="1"/>
</dbReference>
<dbReference type="Pfam" id="PF15916">
    <property type="entry name" value="DUF4743"/>
    <property type="match status" value="1"/>
</dbReference>
<dbReference type="Pfam" id="PF00293">
    <property type="entry name" value="NUDIX"/>
    <property type="match status" value="1"/>
</dbReference>
<dbReference type="Proteomes" id="UP000235786">
    <property type="component" value="Unassembled WGS sequence"/>
</dbReference>
<dbReference type="EMBL" id="KZ613951">
    <property type="protein sequence ID" value="PMD36215.1"/>
    <property type="molecule type" value="Genomic_DNA"/>
</dbReference>
<dbReference type="SUPFAM" id="SSF55811">
    <property type="entry name" value="Nudix"/>
    <property type="match status" value="1"/>
</dbReference>
<keyword evidence="3" id="KW-1185">Reference proteome</keyword>
<reference evidence="2 3" key="1">
    <citation type="submission" date="2016-04" db="EMBL/GenBank/DDBJ databases">
        <title>A degradative enzymes factory behind the ericoid mycorrhizal symbiosis.</title>
        <authorList>
            <consortium name="DOE Joint Genome Institute"/>
            <person name="Martino E."/>
            <person name="Morin E."/>
            <person name="Grelet G."/>
            <person name="Kuo A."/>
            <person name="Kohler A."/>
            <person name="Daghino S."/>
            <person name="Barry K."/>
            <person name="Choi C."/>
            <person name="Cichocki N."/>
            <person name="Clum A."/>
            <person name="Copeland A."/>
            <person name="Hainaut M."/>
            <person name="Haridas S."/>
            <person name="Labutti K."/>
            <person name="Lindquist E."/>
            <person name="Lipzen A."/>
            <person name="Khouja H.-R."/>
            <person name="Murat C."/>
            <person name="Ohm R."/>
            <person name="Olson A."/>
            <person name="Spatafora J."/>
            <person name="Veneault-Fourrey C."/>
            <person name="Henrissat B."/>
            <person name="Grigoriev I."/>
            <person name="Martin F."/>
            <person name="Perotto S."/>
        </authorList>
    </citation>
    <scope>NUCLEOTIDE SEQUENCE [LARGE SCALE GENOMIC DNA]</scope>
    <source>
        <strain evidence="2 3">F</strain>
    </source>
</reference>
<accession>A0A2J6RCG9</accession>
<dbReference type="STRING" id="1149755.A0A2J6RCG9"/>
<evidence type="ECO:0000313" key="2">
    <source>
        <dbReference type="EMBL" id="PMD36215.1"/>
    </source>
</evidence>
<name>A0A2J6RCG9_HYAVF</name>